<dbReference type="Pfam" id="PF00756">
    <property type="entry name" value="Esterase"/>
    <property type="match status" value="1"/>
</dbReference>
<evidence type="ECO:0000313" key="3">
    <source>
        <dbReference type="Proteomes" id="UP000248806"/>
    </source>
</evidence>
<proteinExistence type="predicted"/>
<evidence type="ECO:0000313" key="2">
    <source>
        <dbReference type="EMBL" id="PZW34415.1"/>
    </source>
</evidence>
<protein>
    <submittedName>
        <fullName evidence="2">Putative esterase</fullName>
    </submittedName>
</protein>
<name>A0A326UD35_THEHA</name>
<dbReference type="InterPro" id="IPR029058">
    <property type="entry name" value="AB_hydrolase_fold"/>
</dbReference>
<keyword evidence="1" id="KW-0732">Signal</keyword>
<evidence type="ECO:0000256" key="1">
    <source>
        <dbReference type="ARBA" id="ARBA00022729"/>
    </source>
</evidence>
<dbReference type="Proteomes" id="UP000248806">
    <property type="component" value="Unassembled WGS sequence"/>
</dbReference>
<dbReference type="PANTHER" id="PTHR43037:SF1">
    <property type="entry name" value="BLL1128 PROTEIN"/>
    <property type="match status" value="1"/>
</dbReference>
<dbReference type="RefSeq" id="WP_111319939.1">
    <property type="nucleotide sequence ID" value="NZ_BIFX01000001.1"/>
</dbReference>
<dbReference type="InterPro" id="IPR000801">
    <property type="entry name" value="Esterase-like"/>
</dbReference>
<reference evidence="2 3" key="1">
    <citation type="submission" date="2018-06" db="EMBL/GenBank/DDBJ databases">
        <title>Genomic Encyclopedia of Archaeal and Bacterial Type Strains, Phase II (KMG-II): from individual species to whole genera.</title>
        <authorList>
            <person name="Goeker M."/>
        </authorList>
    </citation>
    <scope>NUCLEOTIDE SEQUENCE [LARGE SCALE GENOMIC DNA]</scope>
    <source>
        <strain evidence="2 3">ATCC BAA-1881</strain>
    </source>
</reference>
<organism evidence="2 3">
    <name type="scientific">Thermosporothrix hazakensis</name>
    <dbReference type="NCBI Taxonomy" id="644383"/>
    <lineage>
        <taxon>Bacteria</taxon>
        <taxon>Bacillati</taxon>
        <taxon>Chloroflexota</taxon>
        <taxon>Ktedonobacteria</taxon>
        <taxon>Ktedonobacterales</taxon>
        <taxon>Thermosporotrichaceae</taxon>
        <taxon>Thermosporothrix</taxon>
    </lineage>
</organism>
<dbReference type="Gene3D" id="3.40.50.1820">
    <property type="entry name" value="alpha/beta hydrolase"/>
    <property type="match status" value="1"/>
</dbReference>
<keyword evidence="3" id="KW-1185">Reference proteome</keyword>
<gene>
    <name evidence="2" type="ORF">EI42_01252</name>
</gene>
<dbReference type="OrthoDB" id="9764953at2"/>
<dbReference type="SUPFAM" id="SSF53474">
    <property type="entry name" value="alpha/beta-Hydrolases"/>
    <property type="match status" value="1"/>
</dbReference>
<dbReference type="AlphaFoldDB" id="A0A326UD35"/>
<comment type="caution">
    <text evidence="2">The sequence shown here is derived from an EMBL/GenBank/DDBJ whole genome shotgun (WGS) entry which is preliminary data.</text>
</comment>
<sequence>MKRRVFFGAGALLALLVVAGILGREWYQDGSIVPAIMPKPTPTLEPGPPKTPIPTHGFTTHTFVNEKNQKLTYYLYVPQNYDKTKRYPLVLLLHGVGERKRQHFTPIQNQNQILGQSFVYFWGTPDEKDKPSVQEQWPCFVVVPQLEPSQTWVQVDAHKGSYTQPAQPSTSLLLAKQLLDRLQQDYSGIDANRLYITGISLGATGTWDALARWPDYFAAAAPVSGAGDPSTVERFRDVPVWAFHGANDTTIPASASTLMIQALQQAGGEGHVTIFPNRKHPIWGDVYTLEPAKEAEGFFPWLFAQRRNA</sequence>
<dbReference type="PANTHER" id="PTHR43037">
    <property type="entry name" value="UNNAMED PRODUCT-RELATED"/>
    <property type="match status" value="1"/>
</dbReference>
<dbReference type="InterPro" id="IPR050955">
    <property type="entry name" value="Plant_Biomass_Hydrol_Est"/>
</dbReference>
<accession>A0A326UD35</accession>
<dbReference type="EMBL" id="QKUF01000002">
    <property type="protein sequence ID" value="PZW34415.1"/>
    <property type="molecule type" value="Genomic_DNA"/>
</dbReference>